<dbReference type="EMBL" id="SDIL01000022">
    <property type="protein sequence ID" value="RXK40099.1"/>
    <property type="molecule type" value="Genomic_DNA"/>
</dbReference>
<keyword evidence="7" id="KW-0653">Protein transport</keyword>
<feature type="compositionally biased region" description="Low complexity" evidence="8">
    <location>
        <begin position="1385"/>
        <end position="1404"/>
    </location>
</feature>
<evidence type="ECO:0000256" key="1">
    <source>
        <dbReference type="ARBA" id="ARBA00004397"/>
    </source>
</evidence>
<evidence type="ECO:0000256" key="8">
    <source>
        <dbReference type="SAM" id="MobiDB-lite"/>
    </source>
</evidence>
<feature type="compositionally biased region" description="Basic and acidic residues" evidence="8">
    <location>
        <begin position="703"/>
        <end position="718"/>
    </location>
</feature>
<feature type="compositionally biased region" description="Polar residues" evidence="8">
    <location>
        <begin position="1639"/>
        <end position="1649"/>
    </location>
</feature>
<feature type="compositionally biased region" description="Polar residues" evidence="8">
    <location>
        <begin position="781"/>
        <end position="796"/>
    </location>
</feature>
<evidence type="ECO:0000256" key="6">
    <source>
        <dbReference type="ARBA" id="ARBA00024687"/>
    </source>
</evidence>
<feature type="compositionally biased region" description="Basic and acidic residues" evidence="8">
    <location>
        <begin position="1685"/>
        <end position="1703"/>
    </location>
</feature>
<comment type="caution">
    <text evidence="11">The sequence shown here is derived from an EMBL/GenBank/DDBJ whole genome shotgun (WGS) entry which is preliminary data.</text>
</comment>
<dbReference type="Pfam" id="PF12931">
    <property type="entry name" value="TPR_Sec16"/>
    <property type="match status" value="1"/>
</dbReference>
<comment type="subcellular location">
    <subcellularLocation>
        <location evidence="1">Endoplasmic reticulum membrane</location>
        <topology evidence="1">Peripheral membrane protein</topology>
        <orientation evidence="1">Cytoplasmic side</orientation>
    </subcellularLocation>
</comment>
<keyword evidence="7" id="KW-0072">Autophagy</keyword>
<dbReference type="InterPro" id="IPR024298">
    <property type="entry name" value="Sec16_Sec23-bd"/>
</dbReference>
<feature type="region of interest" description="Disordered" evidence="8">
    <location>
        <begin position="1"/>
        <end position="110"/>
    </location>
</feature>
<feature type="compositionally biased region" description="Polar residues" evidence="8">
    <location>
        <begin position="416"/>
        <end position="432"/>
    </location>
</feature>
<keyword evidence="5 7" id="KW-0931">ER-Golgi transport</keyword>
<proteinExistence type="inferred from homology"/>
<evidence type="ECO:0000313" key="11">
    <source>
        <dbReference type="EMBL" id="RXK40099.1"/>
    </source>
</evidence>
<comment type="function">
    <text evidence="6 7">Involved in the initiation of assembly of the COPII coat required for the formation of transport vesicles from the endoplasmic reticulum (ER) and the selection of cargo molecules. Also involved in autophagy.</text>
</comment>
<dbReference type="PANTHER" id="PTHR13402:SF6">
    <property type="entry name" value="SECRETORY 16, ISOFORM I"/>
    <property type="match status" value="1"/>
</dbReference>
<dbReference type="CDD" id="cd09233">
    <property type="entry name" value="ACE1-Sec16-like"/>
    <property type="match status" value="1"/>
</dbReference>
<dbReference type="GO" id="GO:0006914">
    <property type="term" value="P:autophagy"/>
    <property type="evidence" value="ECO:0007669"/>
    <property type="project" value="UniProtKB-KW"/>
</dbReference>
<keyword evidence="12" id="KW-1185">Reference proteome</keyword>
<evidence type="ECO:0000259" key="9">
    <source>
        <dbReference type="Pfam" id="PF12931"/>
    </source>
</evidence>
<dbReference type="InParanoid" id="A0A4Q1BQ97"/>
<dbReference type="GO" id="GO:0012507">
    <property type="term" value="C:ER to Golgi transport vesicle membrane"/>
    <property type="evidence" value="ECO:0007669"/>
    <property type="project" value="TreeGrafter"/>
</dbReference>
<dbReference type="Pfam" id="PF12932">
    <property type="entry name" value="Sec16"/>
    <property type="match status" value="1"/>
</dbReference>
<dbReference type="VEuPathDB" id="FungiDB:TREMEDRAFT_61295"/>
<feature type="region of interest" description="Disordered" evidence="8">
    <location>
        <begin position="1471"/>
        <end position="1766"/>
    </location>
</feature>
<feature type="region of interest" description="Disordered" evidence="8">
    <location>
        <begin position="1320"/>
        <end position="1429"/>
    </location>
</feature>
<feature type="domain" description="Sec16 central conserved" evidence="10">
    <location>
        <begin position="882"/>
        <end position="1013"/>
    </location>
</feature>
<evidence type="ECO:0000256" key="5">
    <source>
        <dbReference type="ARBA" id="ARBA00022892"/>
    </source>
</evidence>
<feature type="region of interest" description="Disordered" evidence="8">
    <location>
        <begin position="503"/>
        <end position="841"/>
    </location>
</feature>
<accession>A0A4Q1BQ97</accession>
<evidence type="ECO:0000256" key="3">
    <source>
        <dbReference type="ARBA" id="ARBA00022448"/>
    </source>
</evidence>
<dbReference type="InterPro" id="IPR024340">
    <property type="entry name" value="Sec16_CCD"/>
</dbReference>
<feature type="compositionally biased region" description="Polar residues" evidence="8">
    <location>
        <begin position="441"/>
        <end position="459"/>
    </location>
</feature>
<dbReference type="PANTHER" id="PTHR13402">
    <property type="entry name" value="RGPR-RELATED"/>
    <property type="match status" value="1"/>
</dbReference>
<dbReference type="GO" id="GO:0070971">
    <property type="term" value="C:endoplasmic reticulum exit site"/>
    <property type="evidence" value="ECO:0007669"/>
    <property type="project" value="UniProtKB-ARBA"/>
</dbReference>
<feature type="domain" description="Sec16 Sec23-binding" evidence="9">
    <location>
        <begin position="1072"/>
        <end position="1359"/>
    </location>
</feature>
<feature type="compositionally biased region" description="Basic and acidic residues" evidence="8">
    <location>
        <begin position="1579"/>
        <end position="1593"/>
    </location>
</feature>
<feature type="region of interest" description="Disordered" evidence="8">
    <location>
        <begin position="1034"/>
        <end position="1053"/>
    </location>
</feature>
<dbReference type="FunCoup" id="A0A4Q1BQ97">
    <property type="interactions" value="41"/>
</dbReference>
<dbReference type="GO" id="GO:0007030">
    <property type="term" value="P:Golgi organization"/>
    <property type="evidence" value="ECO:0007669"/>
    <property type="project" value="TreeGrafter"/>
</dbReference>
<evidence type="ECO:0000259" key="10">
    <source>
        <dbReference type="Pfam" id="PF12932"/>
    </source>
</evidence>
<dbReference type="GO" id="GO:0016192">
    <property type="term" value="P:vesicle-mediated transport"/>
    <property type="evidence" value="ECO:0007669"/>
    <property type="project" value="UniProtKB-KW"/>
</dbReference>
<evidence type="ECO:0000256" key="7">
    <source>
        <dbReference type="RuleBase" id="RU364101"/>
    </source>
</evidence>
<feature type="compositionally biased region" description="Pro residues" evidence="8">
    <location>
        <begin position="1594"/>
        <end position="1604"/>
    </location>
</feature>
<feature type="region of interest" description="Disordered" evidence="8">
    <location>
        <begin position="346"/>
        <end position="491"/>
    </location>
</feature>
<feature type="region of interest" description="Disordered" evidence="8">
    <location>
        <begin position="185"/>
        <end position="212"/>
    </location>
</feature>
<sequence>MQSHSSPSPPLKAHDLFTESTDDDAFAQLDGADTSHAVNLDMEPDPATRPTLIPLPEDHPNDFAYDTSHDKTVPASSASPLPQDIPLPKDDPQSPEPEPKGQAKPTRDYSDLLAEFSDIIDILPPVEEEEKIEQGNVRLPHARQLSGAVEQDITVDSHDQLPAAAALFGTSADEDQTFDPFLPLVEVPDATSTPPIESPVPELSIEQDQDDDPFHNLAQAGAPSAIAEAGETSLLSDFSDASNWLEDTSIDMSLDQGPQQDIGPETKFHSYDHVQPVEVDIPQGWYDDHGEWHWYTEEEKAAVRQVMLTPDTSVLEQSHGSPDVGVTNGYGQNIISPALNTGAFSPGLSARPTFERGNSENLARRTPQPEQPAVLNSITYDPYAPPPQSQADAGPSTSYHPYQPYQPAVYDPAPPSTLNGSSVGDSKYSASLSKYDPYAPPTSSMPQRSVSNSGPTSVNKPPGPPAPKPQLQRMTSNAYDPPLRQNKPIARSVSAAPLVPIGFSMAQAPPVPPLPNMNPPVAAPRPPPSGPPRRGKTPVAPVFDPPPKMPAEQRAPLINGQAGHEFYHPEISSGPPARASSSTSTHADNIRPGSFNSFDPPIRPFSTAHHQPHHYPAPQVYTPPTLAISPPPGEAAARPASRGPPRRSSPMYDAPPLPRPASVNPPSNPPQNSNYDQPHRPAPPPFPGDTYDSRPQPLTQSRLWDEDQPGHDLSDAYSHHTLSPPVPQSAYQLEPPRPTLPVNPSDIEGNFDQSSSLGLQHHAPHEPPQPVPQSRPYQPYLPTSDTTSSYAPQPSRHSPAPSYGQPQSYEPSPYSVYAPSMTSPTQSQPRPISDYSTSPSLAFSPVQQRTSFDEAYVPQQVLEQRPVSEDPLGRCSLIARNIPFAVFGFGGTVITAFPATADGEAPGLGHNRTMSYGYASGRGKVWLRNITELVPPSVLKISETPFPGPLLLDPAVPKGVAGEKKKREAIVGYLEARTEEIERGLPYLMSSASRARRKQEGKLVLVKLLAAMMLGEGRLLGSPKVEDAVRNALRPPAETPNTYPSTTSNHITANGFSTAQGAPVTSSQLSDISNLLGSGDKRGAVAYAVEAGLWAHALVISSSVDPELWSETVSRFSASELGDKGPSVSGLKASYALFSGATSHTVDELMNAANITDDPANDQWRKVISAVLFNGKAADLLCLDELAQRLVAAKLPEAAQVCFLLSPSSPFSDPTPAAADKPILLLQQKDEDSTIIAEVAEYARSLIPLPKGQESPFAGLPGLLPEKLHRAWIAAELGEIDIATRYCNAIASASKPIKAGPSLLPPSLLASLEDLLERLTGSPSVDPPTAIGSRRAPKPGLDKLGSWIGGRLTTFIAGEEGGPPPKPDPTHTGPVGPFSHFSSISPNPSMPTTRTTSSSDSGRSGHLGIPNIDPGQSYDPTSRSYGSSSSLNTYGDWSAYNNHLDDDATPHAELPPDGPVELLTPMAALSLNSSNTPSFTSTYQPAQHDEEEVEDDLGFGNTSLSRARTPKPDSSRDTNTSNQSTQPTADKSVTPTPTTDSPKPEQKTGWLRGWFGKKDDSPGPVKANLGEESSMVFDPELKRWVVKGSKGEKTPPPQLAPPPRAQTASPSKLGRPNHHQSQAPTVRPMSVVPGISGPPKSSSMTSLTGTEIRKSRSSLNESVTAGDVDRITFSVDPEGESEGQGGKEEGEERVQGGKEEDGRGNVNSGNGPPRLTPTPMTSLGIGPPSRPGTASIDDLLSRPPTRPGSKVKKPRNKYVDVFQGQG</sequence>
<protein>
    <recommendedName>
        <fullName evidence="7">Protein transport protein sec16</fullName>
    </recommendedName>
</protein>
<dbReference type="Gene3D" id="1.25.40.1030">
    <property type="match status" value="1"/>
</dbReference>
<feature type="compositionally biased region" description="Polar residues" evidence="8">
    <location>
        <begin position="820"/>
        <end position="841"/>
    </location>
</feature>
<evidence type="ECO:0000313" key="12">
    <source>
        <dbReference type="Proteomes" id="UP000289152"/>
    </source>
</evidence>
<feature type="compositionally biased region" description="Polar residues" evidence="8">
    <location>
        <begin position="1517"/>
        <end position="1541"/>
    </location>
</feature>
<dbReference type="STRING" id="5217.A0A4Q1BQ97"/>
<evidence type="ECO:0000256" key="2">
    <source>
        <dbReference type="ARBA" id="ARBA00005927"/>
    </source>
</evidence>
<gene>
    <name evidence="11" type="ORF">M231_02556</name>
</gene>
<reference evidence="11 12" key="1">
    <citation type="submission" date="2016-06" db="EMBL/GenBank/DDBJ databases">
        <title>Evolution of pathogenesis and genome organization in the Tremellales.</title>
        <authorList>
            <person name="Cuomo C."/>
            <person name="Litvintseva A."/>
            <person name="Heitman J."/>
            <person name="Chen Y."/>
            <person name="Sun S."/>
            <person name="Springer D."/>
            <person name="Dromer F."/>
            <person name="Young S."/>
            <person name="Zeng Q."/>
            <person name="Chapman S."/>
            <person name="Gujja S."/>
            <person name="Saif S."/>
            <person name="Birren B."/>
        </authorList>
    </citation>
    <scope>NUCLEOTIDE SEQUENCE [LARGE SCALE GENOMIC DNA]</scope>
    <source>
        <strain evidence="11 12">ATCC 28783</strain>
    </source>
</reference>
<feature type="compositionally biased region" description="Polar residues" evidence="8">
    <location>
        <begin position="1418"/>
        <end position="1429"/>
    </location>
</feature>
<feature type="compositionally biased region" description="Polar residues" evidence="8">
    <location>
        <begin position="1039"/>
        <end position="1053"/>
    </location>
</feature>
<dbReference type="OrthoDB" id="8918678at2759"/>
<feature type="compositionally biased region" description="Pro residues" evidence="8">
    <location>
        <begin position="509"/>
        <end position="531"/>
    </location>
</feature>
<name>A0A4Q1BQ97_TREME</name>
<feature type="compositionally biased region" description="Basic and acidic residues" evidence="8">
    <location>
        <begin position="56"/>
        <end position="72"/>
    </location>
</feature>
<dbReference type="GO" id="GO:0015031">
    <property type="term" value="P:protein transport"/>
    <property type="evidence" value="ECO:0007669"/>
    <property type="project" value="UniProtKB-KW"/>
</dbReference>
<keyword evidence="3 7" id="KW-0813">Transport</keyword>
<comment type="similarity">
    <text evidence="2 7">Belongs to the SEC16 family.</text>
</comment>
<keyword evidence="7" id="KW-0472">Membrane</keyword>
<feature type="compositionally biased region" description="Low complexity" evidence="8">
    <location>
        <begin position="660"/>
        <end position="674"/>
    </location>
</feature>
<keyword evidence="4 7" id="KW-0256">Endoplasmic reticulum</keyword>
<dbReference type="Proteomes" id="UP000289152">
    <property type="component" value="Unassembled WGS sequence"/>
</dbReference>
<evidence type="ECO:0000256" key="4">
    <source>
        <dbReference type="ARBA" id="ARBA00022824"/>
    </source>
</evidence>
<dbReference type="GO" id="GO:0005789">
    <property type="term" value="C:endoplasmic reticulum membrane"/>
    <property type="evidence" value="ECO:0007669"/>
    <property type="project" value="UniProtKB-SubCell"/>
</dbReference>
<feature type="compositionally biased region" description="Polar residues" evidence="8">
    <location>
        <begin position="389"/>
        <end position="400"/>
    </location>
</feature>
<dbReference type="GO" id="GO:0070973">
    <property type="term" value="P:protein localization to endoplasmic reticulum exit site"/>
    <property type="evidence" value="ECO:0007669"/>
    <property type="project" value="TreeGrafter"/>
</dbReference>
<feature type="compositionally biased region" description="Basic and acidic residues" evidence="8">
    <location>
        <begin position="87"/>
        <end position="110"/>
    </location>
</feature>
<organism evidence="11 12">
    <name type="scientific">Tremella mesenterica</name>
    <name type="common">Jelly fungus</name>
    <dbReference type="NCBI Taxonomy" id="5217"/>
    <lineage>
        <taxon>Eukaryota</taxon>
        <taxon>Fungi</taxon>
        <taxon>Dikarya</taxon>
        <taxon>Basidiomycota</taxon>
        <taxon>Agaricomycotina</taxon>
        <taxon>Tremellomycetes</taxon>
        <taxon>Tremellales</taxon>
        <taxon>Tremellaceae</taxon>
        <taxon>Tremella</taxon>
    </lineage>
</organism>
<feature type="compositionally biased region" description="Polar residues" evidence="8">
    <location>
        <begin position="1471"/>
        <end position="1485"/>
    </location>
</feature>
<feature type="compositionally biased region" description="Low complexity" evidence="8">
    <location>
        <begin position="634"/>
        <end position="650"/>
    </location>
</feature>